<reference evidence="1" key="1">
    <citation type="journal article" date="2013" name="Nature">
        <title>Draft genome of the wheat A-genome progenitor Triticum urartu.</title>
        <authorList>
            <person name="Ling H.Q."/>
            <person name="Zhao S."/>
            <person name="Liu D."/>
            <person name="Wang J."/>
            <person name="Sun H."/>
            <person name="Zhang C."/>
            <person name="Fan H."/>
            <person name="Li D."/>
            <person name="Dong L."/>
            <person name="Tao Y."/>
            <person name="Gao C."/>
            <person name="Wu H."/>
            <person name="Li Y."/>
            <person name="Cui Y."/>
            <person name="Guo X."/>
            <person name="Zheng S."/>
            <person name="Wang B."/>
            <person name="Yu K."/>
            <person name="Liang Q."/>
            <person name="Yang W."/>
            <person name="Lou X."/>
            <person name="Chen J."/>
            <person name="Feng M."/>
            <person name="Jian J."/>
            <person name="Zhang X."/>
            <person name="Luo G."/>
            <person name="Jiang Y."/>
            <person name="Liu J."/>
            <person name="Wang Z."/>
            <person name="Sha Y."/>
            <person name="Zhang B."/>
            <person name="Wu H."/>
            <person name="Tang D."/>
            <person name="Shen Q."/>
            <person name="Xue P."/>
            <person name="Zou S."/>
            <person name="Wang X."/>
            <person name="Liu X."/>
            <person name="Wang F."/>
            <person name="Yang Y."/>
            <person name="An X."/>
            <person name="Dong Z."/>
            <person name="Zhang K."/>
            <person name="Zhang X."/>
            <person name="Luo M.C."/>
            <person name="Dvorak J."/>
            <person name="Tong Y."/>
            <person name="Wang J."/>
            <person name="Yang H."/>
            <person name="Li Z."/>
            <person name="Wang D."/>
            <person name="Zhang A."/>
            <person name="Wang J."/>
        </authorList>
    </citation>
    <scope>NUCLEOTIDE SEQUENCE</scope>
</reference>
<dbReference type="AlphaFoldDB" id="M7ZJT4"/>
<evidence type="ECO:0000313" key="1">
    <source>
        <dbReference type="EMBL" id="EMS60382.1"/>
    </source>
</evidence>
<gene>
    <name evidence="1" type="ORF">TRIUR3_19684</name>
</gene>
<sequence length="152" mass="16122">MNHVRSSSTAETCAQTYSFLPCTTTALGNLFLVLAYGILNYKVRVSFLTAGSDLLLETIGPGYVGHGHIVTLLLPMLGALPDALLVLGTSPFCFRLLMNGSAGFPLNPRAPRPAFAGPGHIVTLLLPMLGALPDALLVLDMTKSTNIMQQPQ</sequence>
<proteinExistence type="predicted"/>
<dbReference type="EMBL" id="KD109967">
    <property type="protein sequence ID" value="EMS60382.1"/>
    <property type="molecule type" value="Genomic_DNA"/>
</dbReference>
<name>M7ZJT4_TRIUA</name>
<organism evidence="1">
    <name type="scientific">Triticum urartu</name>
    <name type="common">Red wild einkorn</name>
    <name type="synonym">Crithodium urartu</name>
    <dbReference type="NCBI Taxonomy" id="4572"/>
    <lineage>
        <taxon>Eukaryota</taxon>
        <taxon>Viridiplantae</taxon>
        <taxon>Streptophyta</taxon>
        <taxon>Embryophyta</taxon>
        <taxon>Tracheophyta</taxon>
        <taxon>Spermatophyta</taxon>
        <taxon>Magnoliopsida</taxon>
        <taxon>Liliopsida</taxon>
        <taxon>Poales</taxon>
        <taxon>Poaceae</taxon>
        <taxon>BOP clade</taxon>
        <taxon>Pooideae</taxon>
        <taxon>Triticodae</taxon>
        <taxon>Triticeae</taxon>
        <taxon>Triticinae</taxon>
        <taxon>Triticum</taxon>
    </lineage>
</organism>
<accession>M7ZJT4</accession>
<protein>
    <submittedName>
        <fullName evidence="1">Uncharacterized protein</fullName>
    </submittedName>
</protein>
<dbReference type="STRING" id="4572.M7ZJT4"/>